<feature type="domain" description="Amine oxidase" evidence="1">
    <location>
        <begin position="10"/>
        <end position="284"/>
    </location>
</feature>
<dbReference type="InterPro" id="IPR002937">
    <property type="entry name" value="Amino_oxidase"/>
</dbReference>
<dbReference type="InterPro" id="IPR036188">
    <property type="entry name" value="FAD/NAD-bd_sf"/>
</dbReference>
<dbReference type="PANTHER" id="PTHR42923:SF17">
    <property type="entry name" value="AMINE OXIDASE DOMAIN-CONTAINING PROTEIN"/>
    <property type="match status" value="1"/>
</dbReference>
<dbReference type="Pfam" id="PF01593">
    <property type="entry name" value="Amino_oxidase"/>
    <property type="match status" value="1"/>
</dbReference>
<dbReference type="AlphaFoldDB" id="A0A1I3FB16"/>
<name>A0A1I3FB16_9PLAN</name>
<dbReference type="GO" id="GO:0016491">
    <property type="term" value="F:oxidoreductase activity"/>
    <property type="evidence" value="ECO:0007669"/>
    <property type="project" value="InterPro"/>
</dbReference>
<reference evidence="3" key="1">
    <citation type="submission" date="2016-10" db="EMBL/GenBank/DDBJ databases">
        <authorList>
            <person name="Varghese N."/>
            <person name="Submissions S."/>
        </authorList>
    </citation>
    <scope>NUCLEOTIDE SEQUENCE [LARGE SCALE GENOMIC DNA]</scope>
    <source>
        <strain evidence="3">DSM 26348</strain>
    </source>
</reference>
<dbReference type="OrthoDB" id="20837at2"/>
<gene>
    <name evidence="2" type="ORF">SAMN05421753_105156</name>
</gene>
<evidence type="ECO:0000259" key="1">
    <source>
        <dbReference type="Pfam" id="PF01593"/>
    </source>
</evidence>
<keyword evidence="3" id="KW-1185">Reference proteome</keyword>
<evidence type="ECO:0000313" key="2">
    <source>
        <dbReference type="EMBL" id="SFI08340.1"/>
    </source>
</evidence>
<dbReference type="Gene3D" id="3.50.50.60">
    <property type="entry name" value="FAD/NAD(P)-binding domain"/>
    <property type="match status" value="2"/>
</dbReference>
<dbReference type="SUPFAM" id="SSF51905">
    <property type="entry name" value="FAD/NAD(P)-binding domain"/>
    <property type="match status" value="1"/>
</dbReference>
<sequence length="431" mass="48195">MRIAIIGGGISGLYAAEKLRARHQITLFEAPRTLGGHVNTVDVEIGGERHAVDTGFIVYNERTYPHFIRLLTDLGIESQPTSMSFSVRCDRSNLEYNGNTLNTLFAQRGNLLRPRFYRLLSEIVRFNRLAKEERGRQATGEAASTQTVGEFLAAHRFAENFSQWYLLPMGAAIWSCPQDKFAGFPIAFLVDFFFHHGLLDLVDRPVWRVIKGGSRTYVNRMLERFGSNVEVRAGTPIQSVSRTSAQVTVTPVGQPSELFDHVIFACHSDQALKLLADPTPTEKELLTAFPYQPNVATLHTDVSVLPRRKLAWASWNVFLPDQQAALPRVTYCMNILQGLKSRHVFNVSLNCDDAIDPAKVLARFQYAHPVFSEQSRAAQRRHAELINVNRTSYCGAYWRNGFHEDGVVSALAVCRGIEGASVGTLISQEVA</sequence>
<accession>A0A1I3FB16</accession>
<proteinExistence type="predicted"/>
<dbReference type="PANTHER" id="PTHR42923">
    <property type="entry name" value="PROTOPORPHYRINOGEN OXIDASE"/>
    <property type="match status" value="1"/>
</dbReference>
<organism evidence="2 3">
    <name type="scientific">Planctomicrobium piriforme</name>
    <dbReference type="NCBI Taxonomy" id="1576369"/>
    <lineage>
        <taxon>Bacteria</taxon>
        <taxon>Pseudomonadati</taxon>
        <taxon>Planctomycetota</taxon>
        <taxon>Planctomycetia</taxon>
        <taxon>Planctomycetales</taxon>
        <taxon>Planctomycetaceae</taxon>
        <taxon>Planctomicrobium</taxon>
    </lineage>
</organism>
<dbReference type="STRING" id="1576369.SAMN05421753_105156"/>
<protein>
    <submittedName>
        <fullName evidence="2">Predicted NAD/FAD-binding protein</fullName>
    </submittedName>
</protein>
<evidence type="ECO:0000313" key="3">
    <source>
        <dbReference type="Proteomes" id="UP000199518"/>
    </source>
</evidence>
<dbReference type="EMBL" id="FOQD01000005">
    <property type="protein sequence ID" value="SFI08340.1"/>
    <property type="molecule type" value="Genomic_DNA"/>
</dbReference>
<dbReference type="InterPro" id="IPR050464">
    <property type="entry name" value="Zeta_carotene_desat/Oxidored"/>
</dbReference>
<dbReference type="RefSeq" id="WP_092049082.1">
    <property type="nucleotide sequence ID" value="NZ_FOQD01000005.1"/>
</dbReference>
<dbReference type="Proteomes" id="UP000199518">
    <property type="component" value="Unassembled WGS sequence"/>
</dbReference>